<dbReference type="GO" id="GO:0003700">
    <property type="term" value="F:DNA-binding transcription factor activity"/>
    <property type="evidence" value="ECO:0007669"/>
    <property type="project" value="InterPro"/>
</dbReference>
<evidence type="ECO:0000256" key="2">
    <source>
        <dbReference type="ARBA" id="ARBA00023125"/>
    </source>
</evidence>
<dbReference type="InterPro" id="IPR000835">
    <property type="entry name" value="HTH_MarR-typ"/>
</dbReference>
<reference evidence="5 6" key="1">
    <citation type="submission" date="2019-03" db="EMBL/GenBank/DDBJ databases">
        <title>Genomic Encyclopedia of Type Strains, Phase IV (KMG-IV): sequencing the most valuable type-strain genomes for metagenomic binning, comparative biology and taxonomic classification.</title>
        <authorList>
            <person name="Goeker M."/>
        </authorList>
    </citation>
    <scope>NUCLEOTIDE SEQUENCE [LARGE SCALE GENOMIC DNA]</scope>
    <source>
        <strain evidence="5 6">DSM 100013</strain>
    </source>
</reference>
<dbReference type="InterPro" id="IPR023187">
    <property type="entry name" value="Tscrpt_reg_MarR-type_CS"/>
</dbReference>
<dbReference type="SUPFAM" id="SSF46785">
    <property type="entry name" value="Winged helix' DNA-binding domain"/>
    <property type="match status" value="1"/>
</dbReference>
<dbReference type="SMART" id="SM00347">
    <property type="entry name" value="HTH_MARR"/>
    <property type="match status" value="1"/>
</dbReference>
<protein>
    <submittedName>
        <fullName evidence="5">MarR family transcriptional regulator for hemolysin</fullName>
    </submittedName>
</protein>
<dbReference type="PANTHER" id="PTHR33164:SF43">
    <property type="entry name" value="HTH-TYPE TRANSCRIPTIONAL REPRESSOR YETL"/>
    <property type="match status" value="1"/>
</dbReference>
<evidence type="ECO:0000259" key="4">
    <source>
        <dbReference type="PROSITE" id="PS50995"/>
    </source>
</evidence>
<dbReference type="InterPro" id="IPR036390">
    <property type="entry name" value="WH_DNA-bd_sf"/>
</dbReference>
<dbReference type="GO" id="GO:0006950">
    <property type="term" value="P:response to stress"/>
    <property type="evidence" value="ECO:0007669"/>
    <property type="project" value="TreeGrafter"/>
</dbReference>
<evidence type="ECO:0000256" key="1">
    <source>
        <dbReference type="ARBA" id="ARBA00023015"/>
    </source>
</evidence>
<dbReference type="InterPro" id="IPR039422">
    <property type="entry name" value="MarR/SlyA-like"/>
</dbReference>
<dbReference type="PRINTS" id="PR00598">
    <property type="entry name" value="HTHMARR"/>
</dbReference>
<dbReference type="Gene3D" id="1.10.10.10">
    <property type="entry name" value="Winged helix-like DNA-binding domain superfamily/Winged helix DNA-binding domain"/>
    <property type="match status" value="1"/>
</dbReference>
<keyword evidence="6" id="KW-1185">Reference proteome</keyword>
<dbReference type="EMBL" id="SLYC01000037">
    <property type="protein sequence ID" value="TCP99039.1"/>
    <property type="molecule type" value="Genomic_DNA"/>
</dbReference>
<name>A0A4R2T7B5_9FIRM</name>
<evidence type="ECO:0000256" key="3">
    <source>
        <dbReference type="ARBA" id="ARBA00023163"/>
    </source>
</evidence>
<organism evidence="5 6">
    <name type="scientific">Serpentinicella alkaliphila</name>
    <dbReference type="NCBI Taxonomy" id="1734049"/>
    <lineage>
        <taxon>Bacteria</taxon>
        <taxon>Bacillati</taxon>
        <taxon>Bacillota</taxon>
        <taxon>Clostridia</taxon>
        <taxon>Peptostreptococcales</taxon>
        <taxon>Natronincolaceae</taxon>
        <taxon>Serpentinicella</taxon>
    </lineage>
</organism>
<gene>
    <name evidence="5" type="ORF">EDD79_10372</name>
</gene>
<accession>A0A4R2T7B5</accession>
<dbReference type="PANTHER" id="PTHR33164">
    <property type="entry name" value="TRANSCRIPTIONAL REGULATOR, MARR FAMILY"/>
    <property type="match status" value="1"/>
</dbReference>
<evidence type="ECO:0000313" key="5">
    <source>
        <dbReference type="EMBL" id="TCP99039.1"/>
    </source>
</evidence>
<dbReference type="Pfam" id="PF01047">
    <property type="entry name" value="MarR"/>
    <property type="match status" value="1"/>
</dbReference>
<dbReference type="Proteomes" id="UP000295504">
    <property type="component" value="Unassembled WGS sequence"/>
</dbReference>
<dbReference type="RefSeq" id="WP_132849245.1">
    <property type="nucleotide sequence ID" value="NZ_CP058648.1"/>
</dbReference>
<dbReference type="GO" id="GO:0003677">
    <property type="term" value="F:DNA binding"/>
    <property type="evidence" value="ECO:0007669"/>
    <property type="project" value="UniProtKB-KW"/>
</dbReference>
<keyword evidence="1" id="KW-0805">Transcription regulation</keyword>
<dbReference type="AlphaFoldDB" id="A0A4R2T7B5"/>
<keyword evidence="3" id="KW-0804">Transcription</keyword>
<feature type="domain" description="HTH marR-type" evidence="4">
    <location>
        <begin position="5"/>
        <end position="142"/>
    </location>
</feature>
<dbReference type="PROSITE" id="PS01117">
    <property type="entry name" value="HTH_MARR_1"/>
    <property type="match status" value="1"/>
</dbReference>
<evidence type="ECO:0000313" key="6">
    <source>
        <dbReference type="Proteomes" id="UP000295504"/>
    </source>
</evidence>
<comment type="caution">
    <text evidence="5">The sequence shown here is derived from an EMBL/GenBank/DDBJ whole genome shotgun (WGS) entry which is preliminary data.</text>
</comment>
<proteinExistence type="predicted"/>
<dbReference type="InterPro" id="IPR036388">
    <property type="entry name" value="WH-like_DNA-bd_sf"/>
</dbReference>
<keyword evidence="2" id="KW-0238">DNA-binding</keyword>
<dbReference type="OrthoDB" id="49580at2"/>
<sequence length="147" mass="17184">MKNHSDSLGFLLNNAARLTKLDFSNRMDKLGITFPQFLVIKDIYNFQGKKEEGLTLAAIAERLNSNRPNMTGIIDRLEKQGLVSRTINNRDRRSQIITLTEKSYKLMEELHKMSNETTNKALIGFNEEEQKRVKEYLFKIINNLYRE</sequence>
<dbReference type="PROSITE" id="PS50995">
    <property type="entry name" value="HTH_MARR_2"/>
    <property type="match status" value="1"/>
</dbReference>